<evidence type="ECO:0000256" key="4">
    <source>
        <dbReference type="SAM" id="Phobius"/>
    </source>
</evidence>
<dbReference type="PANTHER" id="PTHR42910:SF1">
    <property type="entry name" value="MAJOR FACILITATOR SUPERFAMILY (MFS) PROFILE DOMAIN-CONTAINING PROTEIN"/>
    <property type="match status" value="1"/>
</dbReference>
<feature type="transmembrane region" description="Helical" evidence="4">
    <location>
        <begin position="12"/>
        <end position="30"/>
    </location>
</feature>
<evidence type="ECO:0000256" key="1">
    <source>
        <dbReference type="ARBA" id="ARBA00022692"/>
    </source>
</evidence>
<dbReference type="PANTHER" id="PTHR42910">
    <property type="entry name" value="TRANSPORTER SCO4007-RELATED"/>
    <property type="match status" value="1"/>
</dbReference>
<keyword evidence="2 4" id="KW-1133">Transmembrane helix</keyword>
<name>A0A1Z9Z2E6_9GAMM</name>
<feature type="transmembrane region" description="Helical" evidence="4">
    <location>
        <begin position="302"/>
        <end position="327"/>
    </location>
</feature>
<keyword evidence="3 4" id="KW-0472">Membrane</keyword>
<comment type="caution">
    <text evidence="6">The sequence shown here is derived from an EMBL/GenBank/DDBJ whole genome shotgun (WGS) entry which is preliminary data.</text>
</comment>
<accession>A0A1Z9Z2E6</accession>
<dbReference type="RefSeq" id="WP_087619306.1">
    <property type="nucleotide sequence ID" value="NZ_NEXX01000001.1"/>
</dbReference>
<dbReference type="AlphaFoldDB" id="A0A1Z9Z2E6"/>
<evidence type="ECO:0000313" key="6">
    <source>
        <dbReference type="EMBL" id="OUY08640.1"/>
    </source>
</evidence>
<feature type="transmembrane region" description="Helical" evidence="4">
    <location>
        <begin position="103"/>
        <end position="123"/>
    </location>
</feature>
<dbReference type="InterPro" id="IPR036259">
    <property type="entry name" value="MFS_trans_sf"/>
</dbReference>
<dbReference type="PROSITE" id="PS50850">
    <property type="entry name" value="MFS"/>
    <property type="match status" value="1"/>
</dbReference>
<dbReference type="EMBL" id="NEXX01000001">
    <property type="protein sequence ID" value="OUY08640.1"/>
    <property type="molecule type" value="Genomic_DNA"/>
</dbReference>
<dbReference type="OrthoDB" id="9815356at2"/>
<sequence>MATSSQTGLKTSTLWLMAAACGLCAGANYFNQPLIHSIQLHFAVSSAQAQLTVTFAQVSYALGLLLLVPLGDLLKKHIFIPLLMCLAAVGLLISAFAQNIYMLWFGTAMTGLFTIAAQVLIPLSATLVEPKKTGTVIGFLMSGLFIGILLSTSLAGLLSNLFAWNTVYLLSAIILLILTALLRPRLPHTATIQLHYVAMFGTMLELIRSEPRLRIRGGVGAFAFASMSTLFSTMALLLSRSPFYFSDFQIGLIGLTGIVGAVFAQFAGKLADRGYARQLTIFGILVLLSSWIFIYLSQYYVVAFILGFTTINLAISMLHITNMNIIYQLRDDAKSRLNSIYMTLYFIGAASGSALGIFAWNHGGWVMTCMMGIGLALLSGSFAIIDLIKYPKRS</sequence>
<dbReference type="GO" id="GO:0022857">
    <property type="term" value="F:transmembrane transporter activity"/>
    <property type="evidence" value="ECO:0007669"/>
    <property type="project" value="InterPro"/>
</dbReference>
<feature type="transmembrane region" description="Helical" evidence="4">
    <location>
        <begin position="218"/>
        <end position="238"/>
    </location>
</feature>
<feature type="transmembrane region" description="Helical" evidence="4">
    <location>
        <begin position="339"/>
        <end position="359"/>
    </location>
</feature>
<proteinExistence type="predicted"/>
<keyword evidence="7" id="KW-1185">Reference proteome</keyword>
<dbReference type="CDD" id="cd17324">
    <property type="entry name" value="MFS_NepI_like"/>
    <property type="match status" value="1"/>
</dbReference>
<evidence type="ECO:0000256" key="3">
    <source>
        <dbReference type="ARBA" id="ARBA00023136"/>
    </source>
</evidence>
<evidence type="ECO:0000313" key="7">
    <source>
        <dbReference type="Proteomes" id="UP000196536"/>
    </source>
</evidence>
<evidence type="ECO:0000256" key="2">
    <source>
        <dbReference type="ARBA" id="ARBA00022989"/>
    </source>
</evidence>
<feature type="transmembrane region" description="Helical" evidence="4">
    <location>
        <begin position="279"/>
        <end position="296"/>
    </location>
</feature>
<feature type="transmembrane region" description="Helical" evidence="4">
    <location>
        <begin position="365"/>
        <end position="388"/>
    </location>
</feature>
<reference evidence="6 7" key="1">
    <citation type="submission" date="2017-05" db="EMBL/GenBank/DDBJ databases">
        <title>Acinetobacter populi ANC 5415 (= PBJ7), whole genome shotgun sequencing project.</title>
        <authorList>
            <person name="Nemec A."/>
            <person name="Radolfova-Krizova L."/>
        </authorList>
    </citation>
    <scope>NUCLEOTIDE SEQUENCE [LARGE SCALE GENOMIC DNA]</scope>
    <source>
        <strain evidence="6 7">PBJ7</strain>
    </source>
</reference>
<dbReference type="InterPro" id="IPR011701">
    <property type="entry name" value="MFS"/>
</dbReference>
<dbReference type="SUPFAM" id="SSF103473">
    <property type="entry name" value="MFS general substrate transporter"/>
    <property type="match status" value="1"/>
</dbReference>
<feature type="transmembrane region" description="Helical" evidence="4">
    <location>
        <begin position="50"/>
        <end position="71"/>
    </location>
</feature>
<feature type="transmembrane region" description="Helical" evidence="4">
    <location>
        <begin position="78"/>
        <end position="97"/>
    </location>
</feature>
<feature type="transmembrane region" description="Helical" evidence="4">
    <location>
        <begin position="135"/>
        <end position="155"/>
    </location>
</feature>
<gene>
    <name evidence="6" type="ORF">CAP51_03245</name>
</gene>
<dbReference type="Gene3D" id="1.20.1250.20">
    <property type="entry name" value="MFS general substrate transporter like domains"/>
    <property type="match status" value="1"/>
</dbReference>
<feature type="domain" description="Major facilitator superfamily (MFS) profile" evidence="5">
    <location>
        <begin position="1"/>
        <end position="394"/>
    </location>
</feature>
<keyword evidence="1 4" id="KW-0812">Transmembrane</keyword>
<dbReference type="Proteomes" id="UP000196536">
    <property type="component" value="Unassembled WGS sequence"/>
</dbReference>
<protein>
    <submittedName>
        <fullName evidence="6">MFS transporter</fullName>
    </submittedName>
</protein>
<feature type="transmembrane region" description="Helical" evidence="4">
    <location>
        <begin position="161"/>
        <end position="182"/>
    </location>
</feature>
<organism evidence="6 7">
    <name type="scientific">Acinetobacter populi</name>
    <dbReference type="NCBI Taxonomy" id="1582270"/>
    <lineage>
        <taxon>Bacteria</taxon>
        <taxon>Pseudomonadati</taxon>
        <taxon>Pseudomonadota</taxon>
        <taxon>Gammaproteobacteria</taxon>
        <taxon>Moraxellales</taxon>
        <taxon>Moraxellaceae</taxon>
        <taxon>Acinetobacter</taxon>
    </lineage>
</organism>
<feature type="transmembrane region" description="Helical" evidence="4">
    <location>
        <begin position="250"/>
        <end position="267"/>
    </location>
</feature>
<dbReference type="Pfam" id="PF07690">
    <property type="entry name" value="MFS_1"/>
    <property type="match status" value="1"/>
</dbReference>
<dbReference type="InterPro" id="IPR020846">
    <property type="entry name" value="MFS_dom"/>
</dbReference>
<evidence type="ECO:0000259" key="5">
    <source>
        <dbReference type="PROSITE" id="PS50850"/>
    </source>
</evidence>